<feature type="transmembrane region" description="Helical" evidence="1">
    <location>
        <begin position="49"/>
        <end position="69"/>
    </location>
</feature>
<dbReference type="AlphaFoldDB" id="A0AAD1XZT8"/>
<dbReference type="Proteomes" id="UP001295684">
    <property type="component" value="Unassembled WGS sequence"/>
</dbReference>
<name>A0AAD1XZT8_EUPCR</name>
<keyword evidence="1" id="KW-0812">Transmembrane</keyword>
<reference evidence="2" key="1">
    <citation type="submission" date="2023-07" db="EMBL/GenBank/DDBJ databases">
        <authorList>
            <consortium name="AG Swart"/>
            <person name="Singh M."/>
            <person name="Singh A."/>
            <person name="Seah K."/>
            <person name="Emmerich C."/>
        </authorList>
    </citation>
    <scope>NUCLEOTIDE SEQUENCE</scope>
    <source>
        <strain evidence="2">DP1</strain>
    </source>
</reference>
<feature type="transmembrane region" description="Helical" evidence="1">
    <location>
        <begin position="20"/>
        <end position="37"/>
    </location>
</feature>
<organism evidence="2 3">
    <name type="scientific">Euplotes crassus</name>
    <dbReference type="NCBI Taxonomy" id="5936"/>
    <lineage>
        <taxon>Eukaryota</taxon>
        <taxon>Sar</taxon>
        <taxon>Alveolata</taxon>
        <taxon>Ciliophora</taxon>
        <taxon>Intramacronucleata</taxon>
        <taxon>Spirotrichea</taxon>
        <taxon>Hypotrichia</taxon>
        <taxon>Euplotida</taxon>
        <taxon>Euplotidae</taxon>
        <taxon>Moneuplotes</taxon>
    </lineage>
</organism>
<gene>
    <name evidence="2" type="ORF">ECRASSUSDP1_LOCUS23285</name>
</gene>
<keyword evidence="1" id="KW-1133">Transmembrane helix</keyword>
<evidence type="ECO:0000256" key="1">
    <source>
        <dbReference type="SAM" id="Phobius"/>
    </source>
</evidence>
<protein>
    <submittedName>
        <fullName evidence="2">Uncharacterized protein</fullName>
    </submittedName>
</protein>
<keyword evidence="1" id="KW-0472">Membrane</keyword>
<keyword evidence="3" id="KW-1185">Reference proteome</keyword>
<accession>A0AAD1XZT8</accession>
<dbReference type="EMBL" id="CAMPGE010023947">
    <property type="protein sequence ID" value="CAI2381819.1"/>
    <property type="molecule type" value="Genomic_DNA"/>
</dbReference>
<feature type="transmembrane region" description="Helical" evidence="1">
    <location>
        <begin position="84"/>
        <end position="104"/>
    </location>
</feature>
<evidence type="ECO:0000313" key="2">
    <source>
        <dbReference type="EMBL" id="CAI2381819.1"/>
    </source>
</evidence>
<comment type="caution">
    <text evidence="2">The sequence shown here is derived from an EMBL/GenBank/DDBJ whole genome shotgun (WGS) entry which is preliminary data.</text>
</comment>
<evidence type="ECO:0000313" key="3">
    <source>
        <dbReference type="Proteomes" id="UP001295684"/>
    </source>
</evidence>
<sequence length="175" mass="20802">MNHYNKVNQNSALPNTVNQWLALIFRLVNIYFIYNELDFFWHNRNDLKIILGVIPVHLMFIVPSLRFQLSENARADPKFRRRMIWFGAFSIIFALLNLVLMRLYRDSIIEIIVILAFAFYTMFNAFLNGSLMLAIIFYEKAQNLEFLSQEAQLERLQPKLIAVPYQYQNLKAEMI</sequence>
<proteinExistence type="predicted"/>
<feature type="transmembrane region" description="Helical" evidence="1">
    <location>
        <begin position="111"/>
        <end position="138"/>
    </location>
</feature>